<evidence type="ECO:0000256" key="1">
    <source>
        <dbReference type="SAM" id="SignalP"/>
    </source>
</evidence>
<dbReference type="EMBL" id="JAKWBL010000002">
    <property type="protein sequence ID" value="MCH5598747.1"/>
    <property type="molecule type" value="Genomic_DNA"/>
</dbReference>
<proteinExistence type="predicted"/>
<sequence length="182" mass="20131">MKKWLSVLCISACYMQLQAQITYPVNGISDERTKYYAFTNATIVKDANTQLNNATLVIKDGKIISVGNTAVPNGAVVVDCKGQAIYPSFIDIYSDYGIQVPQRNGGASSFFGPQQLSTNTKGPFNWNQAIKSEINAYELFLLIQNRLKPCGRKALALLLPIKKMELPVAQVSQLFCLMIKKT</sequence>
<protein>
    <recommendedName>
        <fullName evidence="4">Amidohydrolase 3 domain-containing protein</fullName>
    </recommendedName>
</protein>
<accession>A0ABS9SK29</accession>
<evidence type="ECO:0008006" key="4">
    <source>
        <dbReference type="Google" id="ProtNLM"/>
    </source>
</evidence>
<name>A0ABS9SK29_9BACT</name>
<evidence type="ECO:0000313" key="3">
    <source>
        <dbReference type="Proteomes" id="UP001202248"/>
    </source>
</evidence>
<organism evidence="2 3">
    <name type="scientific">Niabella ginsengisoli</name>
    <dbReference type="NCBI Taxonomy" id="522298"/>
    <lineage>
        <taxon>Bacteria</taxon>
        <taxon>Pseudomonadati</taxon>
        <taxon>Bacteroidota</taxon>
        <taxon>Chitinophagia</taxon>
        <taxon>Chitinophagales</taxon>
        <taxon>Chitinophagaceae</taxon>
        <taxon>Niabella</taxon>
    </lineage>
</organism>
<feature type="chain" id="PRO_5046819882" description="Amidohydrolase 3 domain-containing protein" evidence="1">
    <location>
        <begin position="20"/>
        <end position="182"/>
    </location>
</feature>
<dbReference type="SUPFAM" id="SSF51338">
    <property type="entry name" value="Composite domain of metallo-dependent hydrolases"/>
    <property type="match status" value="1"/>
</dbReference>
<evidence type="ECO:0000313" key="2">
    <source>
        <dbReference type="EMBL" id="MCH5598747.1"/>
    </source>
</evidence>
<feature type="signal peptide" evidence="1">
    <location>
        <begin position="1"/>
        <end position="19"/>
    </location>
</feature>
<dbReference type="RefSeq" id="WP_240830421.1">
    <property type="nucleotide sequence ID" value="NZ_JAKWBL010000002.1"/>
</dbReference>
<reference evidence="2 3" key="1">
    <citation type="submission" date="2022-02" db="EMBL/GenBank/DDBJ databases">
        <authorList>
            <person name="Min J."/>
        </authorList>
    </citation>
    <scope>NUCLEOTIDE SEQUENCE [LARGE SCALE GENOMIC DNA]</scope>
    <source>
        <strain evidence="2 3">GR10-1</strain>
    </source>
</reference>
<keyword evidence="1" id="KW-0732">Signal</keyword>
<gene>
    <name evidence="2" type="ORF">MKP09_12930</name>
</gene>
<dbReference type="Gene3D" id="2.30.40.10">
    <property type="entry name" value="Urease, subunit C, domain 1"/>
    <property type="match status" value="1"/>
</dbReference>
<dbReference type="Proteomes" id="UP001202248">
    <property type="component" value="Unassembled WGS sequence"/>
</dbReference>
<keyword evidence="3" id="KW-1185">Reference proteome</keyword>
<dbReference type="InterPro" id="IPR011059">
    <property type="entry name" value="Metal-dep_hydrolase_composite"/>
</dbReference>
<comment type="caution">
    <text evidence="2">The sequence shown here is derived from an EMBL/GenBank/DDBJ whole genome shotgun (WGS) entry which is preliminary data.</text>
</comment>